<reference evidence="2" key="2">
    <citation type="submission" date="2008-04" db="EMBL/GenBank/DDBJ databases">
        <title>Draft genome sequence of Providencia stuartii(ATCC 25827).</title>
        <authorList>
            <person name="Sudarsanam P."/>
            <person name="Ley R."/>
            <person name="Guruge J."/>
            <person name="Turnbaugh P.J."/>
            <person name="Mahowald M."/>
            <person name="Liep D."/>
            <person name="Gordon J."/>
        </authorList>
    </citation>
    <scope>NUCLEOTIDE SEQUENCE [LARGE SCALE GENOMIC DNA]</scope>
    <source>
        <strain evidence="2">ATCC 25827</strain>
    </source>
</reference>
<gene>
    <name evidence="1" type="ORF">PROSTU_04754</name>
</gene>
<proteinExistence type="predicted"/>
<organism evidence="1 2">
    <name type="scientific">Providencia stuartii ATCC 25827</name>
    <dbReference type="NCBI Taxonomy" id="471874"/>
    <lineage>
        <taxon>Bacteria</taxon>
        <taxon>Pseudomonadati</taxon>
        <taxon>Pseudomonadota</taxon>
        <taxon>Gammaproteobacteria</taxon>
        <taxon>Enterobacterales</taxon>
        <taxon>Morganellaceae</taxon>
        <taxon>Providencia</taxon>
    </lineage>
</organism>
<dbReference type="AlphaFoldDB" id="A0AA87CP29"/>
<sequence>MVYSLSHNKFAEIVGFNSMLGSDEIFAKSPLGPKVVKGSLKGQAVSKGR</sequence>
<dbReference type="EMBL" id="ABJD02000118">
    <property type="protein sequence ID" value="EDU57509.1"/>
    <property type="molecule type" value="Genomic_DNA"/>
</dbReference>
<evidence type="ECO:0000313" key="2">
    <source>
        <dbReference type="Proteomes" id="UP000004506"/>
    </source>
</evidence>
<reference evidence="2" key="1">
    <citation type="submission" date="2008-04" db="EMBL/GenBank/DDBJ databases">
        <title>Draft genome sequence of Providencia stuartii (ATCC 25827).</title>
        <authorList>
            <person name="Sudarsanam P."/>
            <person name="Ley R."/>
            <person name="Guruge J."/>
            <person name="Turnbaugh P.J."/>
            <person name="Mahowald M."/>
            <person name="Liep D."/>
            <person name="Gordon J."/>
        </authorList>
    </citation>
    <scope>NUCLEOTIDE SEQUENCE [LARGE SCALE GENOMIC DNA]</scope>
    <source>
        <strain evidence="2">ATCC 25827</strain>
    </source>
</reference>
<accession>A0AA87CP29</accession>
<dbReference type="Proteomes" id="UP000004506">
    <property type="component" value="Unassembled WGS sequence"/>
</dbReference>
<protein>
    <submittedName>
        <fullName evidence="1">Uncharacterized protein</fullName>
    </submittedName>
</protein>
<reference evidence="1 2" key="3">
    <citation type="submission" date="2008-05" db="EMBL/GenBank/DDBJ databases">
        <authorList>
            <person name="Fulton L."/>
            <person name="Clifton S."/>
            <person name="Fulton B."/>
            <person name="Xu J."/>
            <person name="Minx P."/>
            <person name="Pepin K.H."/>
            <person name="Johnson M."/>
            <person name="Thiruvilangam P."/>
            <person name="Bhonagiri V."/>
            <person name="Nash W.E."/>
            <person name="Mardis E.R."/>
            <person name="Wilson R.K."/>
        </authorList>
    </citation>
    <scope>NUCLEOTIDE SEQUENCE [LARGE SCALE GENOMIC DNA]</scope>
    <source>
        <strain evidence="1 2">ATCC 25827</strain>
    </source>
</reference>
<evidence type="ECO:0000313" key="1">
    <source>
        <dbReference type="EMBL" id="EDU57509.1"/>
    </source>
</evidence>
<name>A0AA87CP29_PROST</name>
<comment type="caution">
    <text evidence="1">The sequence shown here is derived from an EMBL/GenBank/DDBJ whole genome shotgun (WGS) entry which is preliminary data.</text>
</comment>